<gene>
    <name evidence="2" type="ORF">LSP00402_LOCUS20764</name>
</gene>
<keyword evidence="1" id="KW-0732">Signal</keyword>
<protein>
    <submittedName>
        <fullName evidence="2">Uncharacterized protein</fullName>
    </submittedName>
</protein>
<dbReference type="EMBL" id="HBHP01033723">
    <property type="protein sequence ID" value="CAD9776750.1"/>
    <property type="molecule type" value="Transcribed_RNA"/>
</dbReference>
<evidence type="ECO:0000313" key="2">
    <source>
        <dbReference type="EMBL" id="CAD9776750.1"/>
    </source>
</evidence>
<name>A0A7S2XHF5_9EUKA</name>
<evidence type="ECO:0000256" key="1">
    <source>
        <dbReference type="SAM" id="SignalP"/>
    </source>
</evidence>
<organism evidence="2">
    <name type="scientific">Lotharella oceanica</name>
    <dbReference type="NCBI Taxonomy" id="641309"/>
    <lineage>
        <taxon>Eukaryota</taxon>
        <taxon>Sar</taxon>
        <taxon>Rhizaria</taxon>
        <taxon>Cercozoa</taxon>
        <taxon>Chlorarachniophyceae</taxon>
        <taxon>Lotharella</taxon>
    </lineage>
</organism>
<sequence>MTMSPTRSLGVALLALAFLLGSLHRIDVLARHFSNLKSAVKGGISRRRIMTAMGMGAVGTPLNIRNAKAVSGIAESRLQSSLTELQHMDGQIVAHRYREAREALREGNLSHLREDVREAMAYHPVSEADAKAAIESLVQLDNALRKAERGSGSSMVIFPVLADAVDSLEKVTRALLQDGSLYGEEFTNPGAFKKRFLPK</sequence>
<accession>A0A7S2XHF5</accession>
<feature type="signal peptide" evidence="1">
    <location>
        <begin position="1"/>
        <end position="25"/>
    </location>
</feature>
<dbReference type="AlphaFoldDB" id="A0A7S2XHF5"/>
<reference evidence="2" key="1">
    <citation type="submission" date="2021-01" db="EMBL/GenBank/DDBJ databases">
        <authorList>
            <person name="Corre E."/>
            <person name="Pelletier E."/>
            <person name="Niang G."/>
            <person name="Scheremetjew M."/>
            <person name="Finn R."/>
            <person name="Kale V."/>
            <person name="Holt S."/>
            <person name="Cochrane G."/>
            <person name="Meng A."/>
            <person name="Brown T."/>
            <person name="Cohen L."/>
        </authorList>
    </citation>
    <scope>NUCLEOTIDE SEQUENCE</scope>
    <source>
        <strain evidence="2">CCMP622</strain>
    </source>
</reference>
<proteinExistence type="predicted"/>
<feature type="chain" id="PRO_5030884579" evidence="1">
    <location>
        <begin position="26"/>
        <end position="199"/>
    </location>
</feature>